<dbReference type="Gene3D" id="4.10.280.10">
    <property type="entry name" value="Helix-loop-helix DNA-binding domain"/>
    <property type="match status" value="1"/>
</dbReference>
<keyword evidence="5" id="KW-0804">Transcription</keyword>
<comment type="caution">
    <text evidence="8">The sequence shown here is derived from an EMBL/GenBank/DDBJ whole genome shotgun (WGS) entry which is preliminary data.</text>
</comment>
<evidence type="ECO:0000256" key="5">
    <source>
        <dbReference type="ARBA" id="ARBA00023163"/>
    </source>
</evidence>
<keyword evidence="3" id="KW-0805">Transcription regulation</keyword>
<organism evidence="8 9">
    <name type="scientific">Cocos nucifera</name>
    <name type="common">Coconut palm</name>
    <dbReference type="NCBI Taxonomy" id="13894"/>
    <lineage>
        <taxon>Eukaryota</taxon>
        <taxon>Viridiplantae</taxon>
        <taxon>Streptophyta</taxon>
        <taxon>Embryophyta</taxon>
        <taxon>Tracheophyta</taxon>
        <taxon>Spermatophyta</taxon>
        <taxon>Magnoliopsida</taxon>
        <taxon>Liliopsida</taxon>
        <taxon>Arecaceae</taxon>
        <taxon>Arecoideae</taxon>
        <taxon>Cocoseae</taxon>
        <taxon>Attaleinae</taxon>
        <taxon>Cocos</taxon>
    </lineage>
</organism>
<reference evidence="8" key="1">
    <citation type="journal article" date="2017" name="Gigascience">
        <title>The genome draft of coconut (Cocos nucifera).</title>
        <authorList>
            <person name="Xiao Y."/>
            <person name="Xu P."/>
            <person name="Fan H."/>
            <person name="Baudouin L."/>
            <person name="Xia W."/>
            <person name="Bocs S."/>
            <person name="Xu J."/>
            <person name="Li Q."/>
            <person name="Guo A."/>
            <person name="Zhou L."/>
            <person name="Li J."/>
            <person name="Wu Y."/>
            <person name="Ma Z."/>
            <person name="Armero A."/>
            <person name="Issali A.E."/>
            <person name="Liu N."/>
            <person name="Peng M."/>
            <person name="Yang Y."/>
        </authorList>
    </citation>
    <scope>NUCLEOTIDE SEQUENCE</scope>
    <source>
        <tissue evidence="8">Spear leaf of Hainan Tall coconut</tissue>
    </source>
</reference>
<dbReference type="EMBL" id="CM017876">
    <property type="protein sequence ID" value="KAG1342750.1"/>
    <property type="molecule type" value="Genomic_DNA"/>
</dbReference>
<dbReference type="PANTHER" id="PTHR45914">
    <property type="entry name" value="TRANSCRIPTION FACTOR HEC3-RELATED"/>
    <property type="match status" value="1"/>
</dbReference>
<keyword evidence="9" id="KW-1185">Reference proteome</keyword>
<accession>A0A8K0I989</accession>
<name>A0A8K0I989_COCNU</name>
<evidence type="ECO:0000313" key="9">
    <source>
        <dbReference type="Proteomes" id="UP000797356"/>
    </source>
</evidence>
<evidence type="ECO:0000256" key="2">
    <source>
        <dbReference type="ARBA" id="ARBA00005510"/>
    </source>
</evidence>
<reference evidence="8" key="2">
    <citation type="submission" date="2019-07" db="EMBL/GenBank/DDBJ databases">
        <authorList>
            <person name="Yang Y."/>
            <person name="Bocs S."/>
            <person name="Baudouin L."/>
        </authorList>
    </citation>
    <scope>NUCLEOTIDE SEQUENCE</scope>
    <source>
        <tissue evidence="8">Spear leaf of Hainan Tall coconut</tissue>
    </source>
</reference>
<dbReference type="GO" id="GO:0046983">
    <property type="term" value="F:protein dimerization activity"/>
    <property type="evidence" value="ECO:0007669"/>
    <property type="project" value="InterPro"/>
</dbReference>
<dbReference type="CDD" id="cd11454">
    <property type="entry name" value="bHLH_AtIND_like"/>
    <property type="match status" value="1"/>
</dbReference>
<dbReference type="GO" id="GO:0003700">
    <property type="term" value="F:DNA-binding transcription factor activity"/>
    <property type="evidence" value="ECO:0007669"/>
    <property type="project" value="InterPro"/>
</dbReference>
<dbReference type="FunFam" id="4.10.280.10:FF:000046">
    <property type="entry name" value="Transcription factor bHLH83"/>
    <property type="match status" value="1"/>
</dbReference>
<dbReference type="Proteomes" id="UP000797356">
    <property type="component" value="Chromosome 5"/>
</dbReference>
<dbReference type="GO" id="GO:0005634">
    <property type="term" value="C:nucleus"/>
    <property type="evidence" value="ECO:0007669"/>
    <property type="project" value="UniProtKB-SubCell"/>
</dbReference>
<comment type="similarity">
    <text evidence="2">Belongs to the bHLH protein family.</text>
</comment>
<dbReference type="Pfam" id="PF00010">
    <property type="entry name" value="HLH"/>
    <property type="match status" value="1"/>
</dbReference>
<dbReference type="InterPro" id="IPR036638">
    <property type="entry name" value="HLH_DNA-bd_sf"/>
</dbReference>
<proteinExistence type="inferred from homology"/>
<evidence type="ECO:0000259" key="7">
    <source>
        <dbReference type="PROSITE" id="PS50888"/>
    </source>
</evidence>
<evidence type="ECO:0000313" key="8">
    <source>
        <dbReference type="EMBL" id="KAG1342750.1"/>
    </source>
</evidence>
<dbReference type="SMART" id="SM00353">
    <property type="entry name" value="HLH"/>
    <property type="match status" value="1"/>
</dbReference>
<evidence type="ECO:0000256" key="6">
    <source>
        <dbReference type="ARBA" id="ARBA00023242"/>
    </source>
</evidence>
<protein>
    <submittedName>
        <fullName evidence="8">Transcription factor bHLH83-like</fullName>
    </submittedName>
</protein>
<feature type="domain" description="BHLH" evidence="7">
    <location>
        <begin position="245"/>
        <end position="294"/>
    </location>
</feature>
<keyword evidence="6" id="KW-0539">Nucleus</keyword>
<gene>
    <name evidence="8" type="ORF">COCNU_05G009790</name>
</gene>
<dbReference type="AlphaFoldDB" id="A0A8K0I989"/>
<dbReference type="PANTHER" id="PTHR45914:SF59">
    <property type="entry name" value="TRANSCRIPTION FACTOR BHLH83-LIKE"/>
    <property type="match status" value="1"/>
</dbReference>
<dbReference type="OrthoDB" id="687495at2759"/>
<dbReference type="InterPro" id="IPR045843">
    <property type="entry name" value="IND-like"/>
</dbReference>
<dbReference type="SUPFAM" id="SSF47459">
    <property type="entry name" value="HLH, helix-loop-helix DNA-binding domain"/>
    <property type="match status" value="1"/>
</dbReference>
<dbReference type="InterPro" id="IPR011598">
    <property type="entry name" value="bHLH_dom"/>
</dbReference>
<evidence type="ECO:0000256" key="3">
    <source>
        <dbReference type="ARBA" id="ARBA00023015"/>
    </source>
</evidence>
<evidence type="ECO:0000256" key="1">
    <source>
        <dbReference type="ARBA" id="ARBA00004123"/>
    </source>
</evidence>
<dbReference type="GO" id="GO:0003677">
    <property type="term" value="F:DNA binding"/>
    <property type="evidence" value="ECO:0007669"/>
    <property type="project" value="UniProtKB-KW"/>
</dbReference>
<keyword evidence="4" id="KW-0238">DNA-binding</keyword>
<dbReference type="GO" id="GO:0048766">
    <property type="term" value="P:root hair initiation"/>
    <property type="evidence" value="ECO:0007669"/>
    <property type="project" value="UniProtKB-ARBA"/>
</dbReference>
<sequence>MLEGSQTCSLYGNVHGGGPSIQGLDPSSLELVGYKGHNDVLFEDGGGSESFRSYSGGLRPSLSDPSNSSSGSFVFGSIEAGSNHWAYSGSSVLSFEQGDRVVCTNYPNIDHEDESAIWMDAMDQNYQLNNFDMKCGNNSCLIEDQCLDMGSGYKLMSNAMNENRQNEEQFGQLYLDAAAGDGHQESVEQERGIQKCPYMGGELHASKKHRCRTRKTKAKPSPSKDPQSIAAKATVKGALHPNSWRFPLTDDFMLQNRRERISERLKILQDLIPNGSKVDLVTMLEKAISYVKFLQLQVKVLATDEFWPAQGGKAPEVSQVKEAMDAILSSHRNSKSIS</sequence>
<evidence type="ECO:0000256" key="4">
    <source>
        <dbReference type="ARBA" id="ARBA00023125"/>
    </source>
</evidence>
<comment type="subcellular location">
    <subcellularLocation>
        <location evidence="1">Nucleus</location>
    </subcellularLocation>
</comment>
<dbReference type="PROSITE" id="PS50888">
    <property type="entry name" value="BHLH"/>
    <property type="match status" value="1"/>
</dbReference>